<dbReference type="AlphaFoldDB" id="A0A4U8UNG7"/>
<feature type="region of interest" description="Disordered" evidence="1">
    <location>
        <begin position="1"/>
        <end position="20"/>
    </location>
</feature>
<keyword evidence="3" id="KW-1185">Reference proteome</keyword>
<dbReference type="InterPro" id="IPR036397">
    <property type="entry name" value="RNaseH_sf"/>
</dbReference>
<proteinExistence type="predicted"/>
<reference evidence="2 3" key="2">
    <citation type="journal article" date="2019" name="G3 (Bethesda)">
        <title>Hybrid Assembly of the Genome of the Entomopathogenic Nematode Steinernema carpocapsae Identifies the X-Chromosome.</title>
        <authorList>
            <person name="Serra L."/>
            <person name="Macchietto M."/>
            <person name="Macias-Munoz A."/>
            <person name="McGill C.J."/>
            <person name="Rodriguez I.M."/>
            <person name="Rodriguez B."/>
            <person name="Murad R."/>
            <person name="Mortazavi A."/>
        </authorList>
    </citation>
    <scope>NUCLEOTIDE SEQUENCE [LARGE SCALE GENOMIC DNA]</scope>
    <source>
        <strain evidence="2 3">ALL</strain>
    </source>
</reference>
<evidence type="ECO:0000256" key="1">
    <source>
        <dbReference type="SAM" id="MobiDB-lite"/>
    </source>
</evidence>
<accession>A0A4U8UNG7</accession>
<dbReference type="OrthoDB" id="10498018at2759"/>
<dbReference type="EMBL" id="AZBU02000001">
    <property type="protein sequence ID" value="TMS33617.1"/>
    <property type="molecule type" value="Genomic_DNA"/>
</dbReference>
<dbReference type="Gene3D" id="3.30.420.10">
    <property type="entry name" value="Ribonuclease H-like superfamily/Ribonuclease H"/>
    <property type="match status" value="1"/>
</dbReference>
<comment type="caution">
    <text evidence="2">The sequence shown here is derived from an EMBL/GenBank/DDBJ whole genome shotgun (WGS) entry which is preliminary data.</text>
</comment>
<dbReference type="GO" id="GO:0003676">
    <property type="term" value="F:nucleic acid binding"/>
    <property type="evidence" value="ECO:0007669"/>
    <property type="project" value="InterPro"/>
</dbReference>
<dbReference type="EMBL" id="CM016762">
    <property type="protein sequence ID" value="TMS33617.1"/>
    <property type="molecule type" value="Genomic_DNA"/>
</dbReference>
<evidence type="ECO:0000313" key="2">
    <source>
        <dbReference type="EMBL" id="TMS33617.1"/>
    </source>
</evidence>
<sequence length="98" mass="11234">MKASTGLDPSQWREEDDGMVRSQPSGILEQECLAFQFPGFEPAQRRNSGNHKLIQFLKRTLKKAWEEITPEMVAAILKNFQKRLDARLKVEGGHFECS</sequence>
<reference evidence="2 3" key="1">
    <citation type="journal article" date="2015" name="Genome Biol.">
        <title>Comparative genomics of Steinernema reveals deeply conserved gene regulatory networks.</title>
        <authorList>
            <person name="Dillman A.R."/>
            <person name="Macchietto M."/>
            <person name="Porter C.F."/>
            <person name="Rogers A."/>
            <person name="Williams B."/>
            <person name="Antoshechkin I."/>
            <person name="Lee M.M."/>
            <person name="Goodwin Z."/>
            <person name="Lu X."/>
            <person name="Lewis E.E."/>
            <person name="Goodrich-Blair H."/>
            <person name="Stock S.P."/>
            <person name="Adams B.J."/>
            <person name="Sternberg P.W."/>
            <person name="Mortazavi A."/>
        </authorList>
    </citation>
    <scope>NUCLEOTIDE SEQUENCE [LARGE SCALE GENOMIC DNA]</scope>
    <source>
        <strain evidence="2 3">ALL</strain>
    </source>
</reference>
<name>A0A4U8UNG7_STECR</name>
<gene>
    <name evidence="2" type="ORF">L596_001339</name>
</gene>
<evidence type="ECO:0000313" key="3">
    <source>
        <dbReference type="Proteomes" id="UP000298663"/>
    </source>
</evidence>
<dbReference type="Proteomes" id="UP000298663">
    <property type="component" value="Chromosome X"/>
</dbReference>
<protein>
    <submittedName>
        <fullName evidence="2">Uncharacterized protein</fullName>
    </submittedName>
</protein>
<organism evidence="2 3">
    <name type="scientific">Steinernema carpocapsae</name>
    <name type="common">Entomopathogenic nematode</name>
    <dbReference type="NCBI Taxonomy" id="34508"/>
    <lineage>
        <taxon>Eukaryota</taxon>
        <taxon>Metazoa</taxon>
        <taxon>Ecdysozoa</taxon>
        <taxon>Nematoda</taxon>
        <taxon>Chromadorea</taxon>
        <taxon>Rhabditida</taxon>
        <taxon>Tylenchina</taxon>
        <taxon>Panagrolaimomorpha</taxon>
        <taxon>Strongyloidoidea</taxon>
        <taxon>Steinernematidae</taxon>
        <taxon>Steinernema</taxon>
    </lineage>
</organism>